<dbReference type="NCBIfam" id="TIGR00229">
    <property type="entry name" value="sensory_box"/>
    <property type="match status" value="5"/>
</dbReference>
<dbReference type="InterPro" id="IPR001789">
    <property type="entry name" value="Sig_transdc_resp-reg_receiver"/>
</dbReference>
<dbReference type="Pfam" id="PF00989">
    <property type="entry name" value="PAS"/>
    <property type="match status" value="1"/>
</dbReference>
<dbReference type="InterPro" id="IPR035965">
    <property type="entry name" value="PAS-like_dom_sf"/>
</dbReference>
<evidence type="ECO:0000313" key="14">
    <source>
        <dbReference type="Proteomes" id="UP000738376"/>
    </source>
</evidence>
<dbReference type="RefSeq" id="WP_169363461.1">
    <property type="nucleotide sequence ID" value="NZ_JAAVJL010000001.1"/>
</dbReference>
<feature type="domain" description="PAC" evidence="12">
    <location>
        <begin position="380"/>
        <end position="432"/>
    </location>
</feature>
<feature type="coiled-coil region" evidence="8">
    <location>
        <begin position="129"/>
        <end position="174"/>
    </location>
</feature>
<dbReference type="SMART" id="SM00448">
    <property type="entry name" value="REC"/>
    <property type="match status" value="1"/>
</dbReference>
<protein>
    <recommendedName>
        <fullName evidence="2">histidine kinase</fullName>
        <ecNumber evidence="2">2.7.13.3</ecNumber>
    </recommendedName>
</protein>
<keyword evidence="8" id="KW-0175">Coiled coil</keyword>
<feature type="domain" description="Response regulatory" evidence="10">
    <location>
        <begin position="5"/>
        <end position="127"/>
    </location>
</feature>
<dbReference type="CDD" id="cd00130">
    <property type="entry name" value="PAS"/>
    <property type="match status" value="5"/>
</dbReference>
<dbReference type="Pfam" id="PF00512">
    <property type="entry name" value="HisKA"/>
    <property type="match status" value="1"/>
</dbReference>
<dbReference type="InterPro" id="IPR052162">
    <property type="entry name" value="Sensor_kinase/Photoreceptor"/>
</dbReference>
<feature type="domain" description="PAS" evidence="11">
    <location>
        <begin position="560"/>
        <end position="638"/>
    </location>
</feature>
<dbReference type="InterPro" id="IPR029016">
    <property type="entry name" value="GAF-like_dom_sf"/>
</dbReference>
<feature type="domain" description="PAC" evidence="12">
    <location>
        <begin position="249"/>
        <end position="301"/>
    </location>
</feature>
<evidence type="ECO:0000259" key="9">
    <source>
        <dbReference type="PROSITE" id="PS50109"/>
    </source>
</evidence>
<dbReference type="Proteomes" id="UP000738376">
    <property type="component" value="Unassembled WGS sequence"/>
</dbReference>
<keyword evidence="3 7" id="KW-0597">Phosphoprotein</keyword>
<feature type="coiled-coil region" evidence="8">
    <location>
        <begin position="821"/>
        <end position="852"/>
    </location>
</feature>
<sequence>MSTPTILCVDDERNVLLTLRTQLMRYFPDYAIEIAESGTEALIVVEELLNDGVEIPLVIADQIMPGMKGDQVLIELHQRHPQILKVMLTGEARAEDVGNVVNRGNLYRFMSKPWNEIDLQLTVTEALRCYHKEQQLTQKQLELEQANRELERLNASLEQQIQERTQQLRQNERQLRLFIEHTPVGVAMFDRHMNYVIASHRWINDYQLMERSNELDGSIIGKCHYDLFSNISDSWREAHQRGLQGVVTRNEKDHCILPDGREEWLRWEVLPWYDDDDNVAGVIIFGEIISDRIRTENALQESEERYRLLSEISPIGIFHYDAQGVSTYANAKTLEITGLSLEDNLGEGWTKNLHPDDRDQMSAAWNNFIELSNLGCDTEYEVEHRYIYPDGSIKWMFVQAVPERDIHGELIGFIGSVLDITNRKQVEEALRQIEAKQRALINALPDLIMRVSRDGVYLDFISTDTFKVLGDAQKLIGTKIEESLPPDLAARRMNAIHAALATKKMQIYEQELWVDGALQTEECRVVVCSDNDVLIVGRDISDRKQSERALKVSKKISDTKSRQVYSLINNIPHIAWLKDLDGRFLAVNQPFAQSCGYEPAQLVGLTDLDIWTPELAESYRRDDLDVMQSRQRKQLEERLVTAEGKVKWLETFKAPVIDESNESIGTAGIAIDITDRKQADLALQSLLHGTAYVTGKEFFPELVKQIAIALGVSHVYLDKQVGDCLETLAWYADQQLQSKFVYKIANTPCEVTLREGSYCCSNVKQLFSLNEHLVGADIDSYLGVALQNAEGKKLGVLCVLDRQPLSNQKHAEMLLHIFGARAIAELERMQALEDLQNLNAELERRVQERTKELSQTRNFLEAIIENLPVALFVKNGKANKFGEFLLWNKTSEIMFGCTKEQAIGKSVYDFFPKEQSDFFHAKDRNSFLFGQTEDIPEEPIDSLTLGRRILHTIKVPVFDEQGQPDYLICISEDITERKQVESALIVSEERFRAAFEQAAVGIGQVDLNGYFANVNQKLCDILGYTETELLSKSLREISGPDDFAKDEEQINKLLTGEIQAFFIEKCYIHKDGHIIWTNLNVSLVHKFDGSPEYLLGVVQDISDRKLAESKLQEERLRLQLALDAAQMGCWGCNLQTGQLFWSDRAQEVFGFVPGTFPGDRDTFLAMVYPDDYDRVVQAIDHTFSTGAPYQIEYRIRRLDGELRWIAVWGIIHQNPNRQLIGVVEDISDRKHAELEREHLLQNLSQLNIELEQANQQLGAYSQTLEQRVEERTTELQVAQERILAQEKLVSLGTLTAGIAHEIRNPLNFVKNYAEGSIELTQDLMEILQPVMQSHTSENNQLIEALIADLQENATTIRDHSQRADKIITSMMQHARTENEQTTMHPTLLHDLLNEALKLAYQSKELQHSSFQTVIETKYAPEIGLVEVIPNNLIRAFINLIDNACDAMWGKKQNFANNRDGSVYVPKLMIATQLVGNRVEIHIRDNGCGIDPKIQSRILDPFFTTKPPGSGTGLGLSLTHDIIVKQHQGDLKVNSNLGEFTETIVTIPLVMTGFN</sequence>
<feature type="domain" description="PAS" evidence="11">
    <location>
        <begin position="987"/>
        <end position="1057"/>
    </location>
</feature>
<evidence type="ECO:0000256" key="6">
    <source>
        <dbReference type="ARBA" id="ARBA00023012"/>
    </source>
</evidence>
<feature type="modified residue" description="4-aspartylphosphate" evidence="7">
    <location>
        <position position="61"/>
    </location>
</feature>
<accession>A0ABX1LU62</accession>
<dbReference type="SMART" id="SM00086">
    <property type="entry name" value="PAC"/>
    <property type="match status" value="6"/>
</dbReference>
<keyword evidence="4" id="KW-0808">Transferase</keyword>
<dbReference type="Pfam" id="PF08447">
    <property type="entry name" value="PAS_3"/>
    <property type="match status" value="2"/>
</dbReference>
<evidence type="ECO:0000259" key="10">
    <source>
        <dbReference type="PROSITE" id="PS50110"/>
    </source>
</evidence>
<dbReference type="InterPro" id="IPR036890">
    <property type="entry name" value="HATPase_C_sf"/>
</dbReference>
<dbReference type="PANTHER" id="PTHR43304:SF1">
    <property type="entry name" value="PAC DOMAIN-CONTAINING PROTEIN"/>
    <property type="match status" value="1"/>
</dbReference>
<feature type="domain" description="PAC" evidence="12">
    <location>
        <begin position="1189"/>
        <end position="1238"/>
    </location>
</feature>
<name>A0ABX1LU62_9CYAN</name>
<feature type="domain" description="PAC" evidence="12">
    <location>
        <begin position="633"/>
        <end position="685"/>
    </location>
</feature>
<evidence type="ECO:0000259" key="11">
    <source>
        <dbReference type="PROSITE" id="PS50112"/>
    </source>
</evidence>
<dbReference type="InterPro" id="IPR013655">
    <property type="entry name" value="PAS_fold_3"/>
</dbReference>
<evidence type="ECO:0000256" key="3">
    <source>
        <dbReference type="ARBA" id="ARBA00022553"/>
    </source>
</evidence>
<dbReference type="SUPFAM" id="SSF55785">
    <property type="entry name" value="PYP-like sensor domain (PAS domain)"/>
    <property type="match status" value="7"/>
</dbReference>
<dbReference type="Gene3D" id="3.30.450.20">
    <property type="entry name" value="PAS domain"/>
    <property type="match status" value="7"/>
</dbReference>
<dbReference type="SUPFAM" id="SSF55781">
    <property type="entry name" value="GAF domain-like"/>
    <property type="match status" value="1"/>
</dbReference>
<feature type="domain" description="PAC" evidence="12">
    <location>
        <begin position="1061"/>
        <end position="1113"/>
    </location>
</feature>
<dbReference type="Gene3D" id="1.10.287.130">
    <property type="match status" value="1"/>
</dbReference>
<comment type="caution">
    <text evidence="13">The sequence shown here is derived from an EMBL/GenBank/DDBJ whole genome shotgun (WGS) entry which is preliminary data.</text>
</comment>
<dbReference type="PROSITE" id="PS50112">
    <property type="entry name" value="PAS"/>
    <property type="match status" value="5"/>
</dbReference>
<dbReference type="PANTHER" id="PTHR43304">
    <property type="entry name" value="PHYTOCHROME-LIKE PROTEIN CPH1"/>
    <property type="match status" value="1"/>
</dbReference>
<feature type="domain" description="PAC" evidence="12">
    <location>
        <begin position="933"/>
        <end position="986"/>
    </location>
</feature>
<dbReference type="InterPro" id="IPR003661">
    <property type="entry name" value="HisK_dim/P_dom"/>
</dbReference>
<keyword evidence="14" id="KW-1185">Reference proteome</keyword>
<dbReference type="SUPFAM" id="SSF55874">
    <property type="entry name" value="ATPase domain of HSP90 chaperone/DNA topoisomerase II/histidine kinase"/>
    <property type="match status" value="1"/>
</dbReference>
<comment type="catalytic activity">
    <reaction evidence="1">
        <text>ATP + protein L-histidine = ADP + protein N-phospho-L-histidine.</text>
        <dbReference type="EC" id="2.7.13.3"/>
    </reaction>
</comment>
<dbReference type="Pfam" id="PF02518">
    <property type="entry name" value="HATPase_c"/>
    <property type="match status" value="1"/>
</dbReference>
<feature type="domain" description="PAS" evidence="11">
    <location>
        <begin position="1114"/>
        <end position="1186"/>
    </location>
</feature>
<dbReference type="SMART" id="SM00091">
    <property type="entry name" value="PAS"/>
    <property type="match status" value="7"/>
</dbReference>
<evidence type="ECO:0000256" key="5">
    <source>
        <dbReference type="ARBA" id="ARBA00022777"/>
    </source>
</evidence>
<dbReference type="PROSITE" id="PS50109">
    <property type="entry name" value="HIS_KIN"/>
    <property type="match status" value="1"/>
</dbReference>
<feature type="coiled-coil region" evidence="8">
    <location>
        <begin position="1229"/>
        <end position="1281"/>
    </location>
</feature>
<dbReference type="Gene3D" id="3.30.565.10">
    <property type="entry name" value="Histidine kinase-like ATPase, C-terminal domain"/>
    <property type="match status" value="1"/>
</dbReference>
<dbReference type="Pfam" id="PF00072">
    <property type="entry name" value="Response_reg"/>
    <property type="match status" value="1"/>
</dbReference>
<evidence type="ECO:0000259" key="12">
    <source>
        <dbReference type="PROSITE" id="PS50113"/>
    </source>
</evidence>
<dbReference type="SMART" id="SM00388">
    <property type="entry name" value="HisKA"/>
    <property type="match status" value="1"/>
</dbReference>
<proteinExistence type="predicted"/>
<evidence type="ECO:0000256" key="4">
    <source>
        <dbReference type="ARBA" id="ARBA00022679"/>
    </source>
</evidence>
<dbReference type="Pfam" id="PF08448">
    <property type="entry name" value="PAS_4"/>
    <property type="match status" value="4"/>
</dbReference>
<dbReference type="Gene3D" id="3.30.450.40">
    <property type="match status" value="1"/>
</dbReference>
<dbReference type="Gene3D" id="3.40.50.2300">
    <property type="match status" value="1"/>
</dbReference>
<dbReference type="Gene3D" id="2.10.70.100">
    <property type="match status" value="1"/>
</dbReference>
<dbReference type="InterPro" id="IPR013656">
    <property type="entry name" value="PAS_4"/>
</dbReference>
<evidence type="ECO:0000313" key="13">
    <source>
        <dbReference type="EMBL" id="NMF58575.1"/>
    </source>
</evidence>
<dbReference type="InterPro" id="IPR004358">
    <property type="entry name" value="Sig_transdc_His_kin-like_C"/>
</dbReference>
<dbReference type="InterPro" id="IPR001610">
    <property type="entry name" value="PAC"/>
</dbReference>
<evidence type="ECO:0000256" key="2">
    <source>
        <dbReference type="ARBA" id="ARBA00012438"/>
    </source>
</evidence>
<reference evidence="13 14" key="1">
    <citation type="submission" date="2020-03" db="EMBL/GenBank/DDBJ databases">
        <title>Draft Genome Sequence of 2-Methylisoborneol Producing Pseudanabaena yagii Strain GIHE-NHR1 Isolated from North Han River in South Korea.</title>
        <authorList>
            <person name="Jeong J."/>
        </authorList>
    </citation>
    <scope>NUCLEOTIDE SEQUENCE [LARGE SCALE GENOMIC DNA]</scope>
    <source>
        <strain evidence="13 14">GIHE-NHR1</strain>
    </source>
</reference>
<evidence type="ECO:0000256" key="8">
    <source>
        <dbReference type="SAM" id="Coils"/>
    </source>
</evidence>
<dbReference type="InterPro" id="IPR005467">
    <property type="entry name" value="His_kinase_dom"/>
</dbReference>
<dbReference type="InterPro" id="IPR013767">
    <property type="entry name" value="PAS_fold"/>
</dbReference>
<dbReference type="PROSITE" id="PS50113">
    <property type="entry name" value="PAC"/>
    <property type="match status" value="6"/>
</dbReference>
<dbReference type="InterPro" id="IPR000700">
    <property type="entry name" value="PAS-assoc_C"/>
</dbReference>
<feature type="domain" description="PAS" evidence="11">
    <location>
        <begin position="856"/>
        <end position="914"/>
    </location>
</feature>
<keyword evidence="5" id="KW-0418">Kinase</keyword>
<dbReference type="SMART" id="SM00387">
    <property type="entry name" value="HATPase_c"/>
    <property type="match status" value="1"/>
</dbReference>
<dbReference type="InterPro" id="IPR003594">
    <property type="entry name" value="HATPase_dom"/>
</dbReference>
<evidence type="ECO:0000256" key="7">
    <source>
        <dbReference type="PROSITE-ProRule" id="PRU00169"/>
    </source>
</evidence>
<dbReference type="InterPro" id="IPR036097">
    <property type="entry name" value="HisK_dim/P_sf"/>
</dbReference>
<dbReference type="InterPro" id="IPR011006">
    <property type="entry name" value="CheY-like_superfamily"/>
</dbReference>
<evidence type="ECO:0000256" key="1">
    <source>
        <dbReference type="ARBA" id="ARBA00000085"/>
    </source>
</evidence>
<dbReference type="InterPro" id="IPR000014">
    <property type="entry name" value="PAS"/>
</dbReference>
<dbReference type="PRINTS" id="PR00344">
    <property type="entry name" value="BCTRLSENSOR"/>
</dbReference>
<feature type="domain" description="Histidine kinase" evidence="9">
    <location>
        <begin position="1297"/>
        <end position="1550"/>
    </location>
</feature>
<dbReference type="PROSITE" id="PS50110">
    <property type="entry name" value="RESPONSE_REGULATORY"/>
    <property type="match status" value="1"/>
</dbReference>
<dbReference type="EMBL" id="JAAVJL010000001">
    <property type="protein sequence ID" value="NMF58575.1"/>
    <property type="molecule type" value="Genomic_DNA"/>
</dbReference>
<dbReference type="CDD" id="cd00082">
    <property type="entry name" value="HisKA"/>
    <property type="match status" value="1"/>
</dbReference>
<dbReference type="SUPFAM" id="SSF47384">
    <property type="entry name" value="Homodimeric domain of signal transducing histidine kinase"/>
    <property type="match status" value="1"/>
</dbReference>
<dbReference type="EC" id="2.7.13.3" evidence="2"/>
<organism evidence="13 14">
    <name type="scientific">Pseudanabaena yagii GIHE-NHR1</name>
    <dbReference type="NCBI Taxonomy" id="2722753"/>
    <lineage>
        <taxon>Bacteria</taxon>
        <taxon>Bacillati</taxon>
        <taxon>Cyanobacteriota</taxon>
        <taxon>Cyanophyceae</taxon>
        <taxon>Pseudanabaenales</taxon>
        <taxon>Pseudanabaenaceae</taxon>
        <taxon>Pseudanabaena</taxon>
        <taxon>Pseudanabaena yagii</taxon>
    </lineage>
</organism>
<keyword evidence="6" id="KW-0902">Two-component regulatory system</keyword>
<gene>
    <name evidence="13" type="ORF">HC246_11225</name>
</gene>
<dbReference type="SUPFAM" id="SSF52172">
    <property type="entry name" value="CheY-like"/>
    <property type="match status" value="1"/>
</dbReference>
<feature type="domain" description="PAS" evidence="11">
    <location>
        <begin position="302"/>
        <end position="372"/>
    </location>
</feature>